<evidence type="ECO:0000313" key="2">
    <source>
        <dbReference type="Proteomes" id="UP001055439"/>
    </source>
</evidence>
<dbReference type="Proteomes" id="UP001055439">
    <property type="component" value="Chromosome 2"/>
</dbReference>
<gene>
    <name evidence="1" type="ORF">MUK42_28085</name>
</gene>
<name>A0A9E7JPS6_9LILI</name>
<protein>
    <submittedName>
        <fullName evidence="1">Uncharacterized protein</fullName>
    </submittedName>
</protein>
<reference evidence="1" key="1">
    <citation type="submission" date="2022-05" db="EMBL/GenBank/DDBJ databases">
        <title>The Musa troglodytarum L. genome provides insights into the mechanism of non-climacteric behaviour and enrichment of carotenoids.</title>
        <authorList>
            <person name="Wang J."/>
        </authorList>
    </citation>
    <scope>NUCLEOTIDE SEQUENCE</scope>
    <source>
        <tissue evidence="1">Leaf</tissue>
    </source>
</reference>
<accession>A0A9E7JPS6</accession>
<proteinExistence type="predicted"/>
<dbReference type="EMBL" id="CP097504">
    <property type="protein sequence ID" value="URD88933.1"/>
    <property type="molecule type" value="Genomic_DNA"/>
</dbReference>
<evidence type="ECO:0000313" key="1">
    <source>
        <dbReference type="EMBL" id="URD88933.1"/>
    </source>
</evidence>
<organism evidence="1 2">
    <name type="scientific">Musa troglodytarum</name>
    <name type="common">fe'i banana</name>
    <dbReference type="NCBI Taxonomy" id="320322"/>
    <lineage>
        <taxon>Eukaryota</taxon>
        <taxon>Viridiplantae</taxon>
        <taxon>Streptophyta</taxon>
        <taxon>Embryophyta</taxon>
        <taxon>Tracheophyta</taxon>
        <taxon>Spermatophyta</taxon>
        <taxon>Magnoliopsida</taxon>
        <taxon>Liliopsida</taxon>
        <taxon>Zingiberales</taxon>
        <taxon>Musaceae</taxon>
        <taxon>Musa</taxon>
    </lineage>
</organism>
<dbReference type="AlphaFoldDB" id="A0A9E7JPS6"/>
<keyword evidence="2" id="KW-1185">Reference proteome</keyword>
<sequence>MKLEKASGKAGRDSSLAKWVFGKMESVVSFTKFKREILVVVALLCRFVLPDSTRLSKGAFIGLLKYLWMKKSMAFHRR</sequence>